<dbReference type="PANTHER" id="PTHR31778">
    <property type="entry name" value="BUD SITE SELECTION PROTEIN RAX2"/>
    <property type="match status" value="1"/>
</dbReference>
<dbReference type="SUPFAM" id="SSF63829">
    <property type="entry name" value="Calcium-dependent phosphotriesterase"/>
    <property type="match status" value="2"/>
</dbReference>
<keyword evidence="1" id="KW-0732">Signal</keyword>
<dbReference type="PANTHER" id="PTHR31778:SF2">
    <property type="entry name" value="BUD SITE SELECTION PROTEIN RAX2"/>
    <property type="match status" value="1"/>
</dbReference>
<dbReference type="NCBIfam" id="TIGR04183">
    <property type="entry name" value="Por_Secre_tail"/>
    <property type="match status" value="1"/>
</dbReference>
<feature type="chain" id="PRO_5045802324" evidence="1">
    <location>
        <begin position="30"/>
        <end position="896"/>
    </location>
</feature>
<reference evidence="2" key="1">
    <citation type="submission" date="2023-07" db="EMBL/GenBank/DDBJ databases">
        <authorList>
            <person name="Kim M.K."/>
        </authorList>
    </citation>
    <scope>NUCLEOTIDE SEQUENCE</scope>
    <source>
        <strain evidence="2">ASUV-10-1</strain>
    </source>
</reference>
<name>A0ABT9BFI0_9BACT</name>
<evidence type="ECO:0000256" key="1">
    <source>
        <dbReference type="SAM" id="SignalP"/>
    </source>
</evidence>
<dbReference type="Pfam" id="PF17164">
    <property type="entry name" value="DUF5122"/>
    <property type="match status" value="1"/>
</dbReference>
<gene>
    <name evidence="2" type="ORF">Q5H93_11775</name>
</gene>
<protein>
    <submittedName>
        <fullName evidence="2">T9SS type A sorting domain-containing protein</fullName>
    </submittedName>
</protein>
<dbReference type="EMBL" id="JAUQSY010000007">
    <property type="protein sequence ID" value="MDO7875411.1"/>
    <property type="molecule type" value="Genomic_DNA"/>
</dbReference>
<organism evidence="2 3">
    <name type="scientific">Hymenobacter aranciens</name>
    <dbReference type="NCBI Taxonomy" id="3063996"/>
    <lineage>
        <taxon>Bacteria</taxon>
        <taxon>Pseudomonadati</taxon>
        <taxon>Bacteroidota</taxon>
        <taxon>Cytophagia</taxon>
        <taxon>Cytophagales</taxon>
        <taxon>Hymenobacteraceae</taxon>
        <taxon>Hymenobacter</taxon>
    </lineage>
</organism>
<dbReference type="InterPro" id="IPR026444">
    <property type="entry name" value="Secre_tail"/>
</dbReference>
<evidence type="ECO:0000313" key="3">
    <source>
        <dbReference type="Proteomes" id="UP001176429"/>
    </source>
</evidence>
<comment type="caution">
    <text evidence="2">The sequence shown here is derived from an EMBL/GenBank/DDBJ whole genome shotgun (WGS) entry which is preliminary data.</text>
</comment>
<sequence length="896" mass="88430">MRSFYLVLKTILCLAGVAGLLAGPGLARAGSPLTGMPPAALAQALNPDGTLKPGMAGTFDARRFTMGTAPDGRPVFRPKSLLGADDYHWQDGFGLPAGTNGRVTVLLPVGGEVYVGGKFTTVGNVVAHNLARWDGTAWHAVGTGLANGVGGEVLALARAANGDVYVGGSFSQAGGSYSPGIARWNGLAWSSLGTGTANGLTLGGAVSALAVGPGGEVYAGGVFSQAGGIMANNIAQWSGGSWSALVAGGINGVNQGVRALALTPAGELYVGGVFSQAGPVAAAGLARWSSGTWTALGSGLRQNASTLGYANALLLDATGNLYVGGRFAEAGGVPANNVARWNGTTWSALGSGSSNGVTGIVEALAAAPGGGLYAGGQVLNSTAPSTGVLRWNGSRWAPLGPGALGNHSVYVQALAVGAGGELYLGGQFGRANGVGADHIARWDGSIWQPLGAGSGNGLYGETTAVAVGPNGNVYVGGNIGKAGNVLANGVACWNGSSWSSLGAGTANGIVGWVEALAVAPNGDVYAGGDFSQAGGVSANNVARWNGTAWSALGSGSTNGVVGRVRALVVAPSGELYVGGQLTRAGGAVANGVARWNGTAWDALSGGLTYNSLAGSVRALALAPNGSLYVGGIFTRAGTATAENVARWNGTAWTSLNAGTGINAISNVYALAVTPNGDLYAGGSFGRVAGQAIYDVARWNGSTWSALGAGVGGGLGAVSNLRVTALAATASGHLYLGGLFGQAGGTPVHNLVRWDGSAWLPLGSGLNGEVVGLASDATGKLYVAGAFGGVGDNSKASSNFAIYDPAAVLGTAASAPLPALQLYPNPAHETVLLAGLPASAAPLVAVLRNTLGQVVRRTTLTAVAGQALLSVAGLPAGDYTLHLFTAQGPAVRRLVVE</sequence>
<keyword evidence="3" id="KW-1185">Reference proteome</keyword>
<proteinExistence type="predicted"/>
<accession>A0ABT9BFI0</accession>
<dbReference type="InterPro" id="IPR013431">
    <property type="entry name" value="Delta_60_rpt"/>
</dbReference>
<dbReference type="Proteomes" id="UP001176429">
    <property type="component" value="Unassembled WGS sequence"/>
</dbReference>
<dbReference type="RefSeq" id="WP_305006721.1">
    <property type="nucleotide sequence ID" value="NZ_JAUQSY010000007.1"/>
</dbReference>
<evidence type="ECO:0000313" key="2">
    <source>
        <dbReference type="EMBL" id="MDO7875411.1"/>
    </source>
</evidence>
<feature type="signal peptide" evidence="1">
    <location>
        <begin position="1"/>
        <end position="29"/>
    </location>
</feature>